<dbReference type="AlphaFoldDB" id="A0A0F5JIZ5"/>
<dbReference type="Proteomes" id="UP000033047">
    <property type="component" value="Unassembled WGS sequence"/>
</dbReference>
<dbReference type="EMBL" id="AQHV01000009">
    <property type="protein sequence ID" value="KKB57540.1"/>
    <property type="molecule type" value="Genomic_DNA"/>
</dbReference>
<name>A0A0F5JIZ5_9BACT</name>
<comment type="caution">
    <text evidence="1">The sequence shown here is derived from an EMBL/GenBank/DDBJ whole genome shotgun (WGS) entry which is preliminary data.</text>
</comment>
<evidence type="ECO:0000313" key="2">
    <source>
        <dbReference type="Proteomes" id="UP000033047"/>
    </source>
</evidence>
<evidence type="ECO:0000313" key="1">
    <source>
        <dbReference type="EMBL" id="KKB57540.1"/>
    </source>
</evidence>
<protein>
    <submittedName>
        <fullName evidence="1">Uncharacterized protein</fullName>
    </submittedName>
</protein>
<dbReference type="STRING" id="927665.HMPREF1535_01361"/>
<sequence length="36" mass="4331">MDLAFVLYKFLRDIRFSYKKSSASYTLLPFFCAFIK</sequence>
<proteinExistence type="predicted"/>
<organism evidence="1 2">
    <name type="scientific">Parabacteroides goldsteinii DSM 19448 = WAL 12034</name>
    <dbReference type="NCBI Taxonomy" id="927665"/>
    <lineage>
        <taxon>Bacteria</taxon>
        <taxon>Pseudomonadati</taxon>
        <taxon>Bacteroidota</taxon>
        <taxon>Bacteroidia</taxon>
        <taxon>Bacteroidales</taxon>
        <taxon>Tannerellaceae</taxon>
        <taxon>Parabacteroides</taxon>
    </lineage>
</organism>
<gene>
    <name evidence="1" type="ORF">HMPREF1535_01361</name>
</gene>
<reference evidence="1 2" key="1">
    <citation type="submission" date="2013-04" db="EMBL/GenBank/DDBJ databases">
        <title>The Genome Sequence of Parabacteroides goldsteinii DSM 19448.</title>
        <authorList>
            <consortium name="The Broad Institute Genomics Platform"/>
            <person name="Earl A."/>
            <person name="Ward D."/>
            <person name="Feldgarden M."/>
            <person name="Gevers D."/>
            <person name="Martens E."/>
            <person name="Sakamoto M."/>
            <person name="Benno Y."/>
            <person name="Song Y."/>
            <person name="Liu C."/>
            <person name="Lee J."/>
            <person name="Bolanos M."/>
            <person name="Vaisanen M.L."/>
            <person name="Finegold S.M."/>
            <person name="Walker B."/>
            <person name="Young S."/>
            <person name="Zeng Q."/>
            <person name="Gargeya S."/>
            <person name="Fitzgerald M."/>
            <person name="Haas B."/>
            <person name="Abouelleil A."/>
            <person name="Allen A.W."/>
            <person name="Alvarado L."/>
            <person name="Arachchi H.M."/>
            <person name="Berlin A.M."/>
            <person name="Chapman S.B."/>
            <person name="Gainer-Dewar J."/>
            <person name="Goldberg J."/>
            <person name="Griggs A."/>
            <person name="Gujja S."/>
            <person name="Hansen M."/>
            <person name="Howarth C."/>
            <person name="Imamovic A."/>
            <person name="Ireland A."/>
            <person name="Larimer J."/>
            <person name="McCowan C."/>
            <person name="Murphy C."/>
            <person name="Pearson M."/>
            <person name="Poon T.W."/>
            <person name="Priest M."/>
            <person name="Roberts A."/>
            <person name="Saif S."/>
            <person name="Shea T."/>
            <person name="Sisk P."/>
            <person name="Sykes S."/>
            <person name="Wortman J."/>
            <person name="Nusbaum C."/>
            <person name="Birren B."/>
        </authorList>
    </citation>
    <scope>NUCLEOTIDE SEQUENCE [LARGE SCALE GENOMIC DNA]</scope>
    <source>
        <strain evidence="1 2">DSM 19448</strain>
    </source>
</reference>
<dbReference type="PATRIC" id="fig|927665.4.peg.1392"/>
<dbReference type="HOGENOM" id="CLU_3357529_0_0_10"/>
<accession>A0A0F5JIZ5</accession>